<feature type="domain" description="Cilia- and flagella-associated protein 58 central coiled coil" evidence="4">
    <location>
        <begin position="382"/>
        <end position="682"/>
    </location>
</feature>
<feature type="coiled-coil region" evidence="2">
    <location>
        <begin position="658"/>
        <end position="716"/>
    </location>
</feature>
<dbReference type="Pfam" id="PF21771">
    <property type="entry name" value="CFAP58_CC"/>
    <property type="match status" value="1"/>
</dbReference>
<feature type="coiled-coil region" evidence="2">
    <location>
        <begin position="266"/>
        <end position="398"/>
    </location>
</feature>
<accession>A0AA38M436</accession>
<dbReference type="InterPro" id="IPR049270">
    <property type="entry name" value="CFAP58_CC"/>
</dbReference>
<feature type="coiled-coil region" evidence="2">
    <location>
        <begin position="119"/>
        <end position="188"/>
    </location>
</feature>
<evidence type="ECO:0000256" key="1">
    <source>
        <dbReference type="ARBA" id="ARBA00023054"/>
    </source>
</evidence>
<gene>
    <name evidence="5" type="ORF">Zmor_025832</name>
</gene>
<keyword evidence="1 2" id="KW-0175">Coiled coil</keyword>
<dbReference type="PANTHER" id="PTHR32083:SF0">
    <property type="entry name" value="CILIA AND FLAGELLA-ASSOCIATED PROTEIN 58"/>
    <property type="match status" value="1"/>
</dbReference>
<feature type="compositionally biased region" description="Acidic residues" evidence="3">
    <location>
        <begin position="1"/>
        <end position="23"/>
    </location>
</feature>
<feature type="coiled-coil region" evidence="2">
    <location>
        <begin position="750"/>
        <end position="777"/>
    </location>
</feature>
<feature type="coiled-coil region" evidence="2">
    <location>
        <begin position="441"/>
        <end position="629"/>
    </location>
</feature>
<dbReference type="AlphaFoldDB" id="A0AA38M436"/>
<dbReference type="EMBL" id="JALNTZ010000008">
    <property type="protein sequence ID" value="KAJ3643100.1"/>
    <property type="molecule type" value="Genomic_DNA"/>
</dbReference>
<feature type="region of interest" description="Disordered" evidence="3">
    <location>
        <begin position="1"/>
        <end position="26"/>
    </location>
</feature>
<keyword evidence="6" id="KW-1185">Reference proteome</keyword>
<reference evidence="5" key="1">
    <citation type="journal article" date="2023" name="G3 (Bethesda)">
        <title>Whole genome assemblies of Zophobas morio and Tenebrio molitor.</title>
        <authorList>
            <person name="Kaur S."/>
            <person name="Stinson S.A."/>
            <person name="diCenzo G.C."/>
        </authorList>
    </citation>
    <scope>NUCLEOTIDE SEQUENCE</scope>
    <source>
        <strain evidence="5">QUZm001</strain>
    </source>
</reference>
<name>A0AA38M436_9CUCU</name>
<evidence type="ECO:0000259" key="4">
    <source>
        <dbReference type="Pfam" id="PF21771"/>
    </source>
</evidence>
<evidence type="ECO:0000313" key="5">
    <source>
        <dbReference type="EMBL" id="KAJ3643100.1"/>
    </source>
</evidence>
<sequence>MEESDFSDGNEEEAEQEEALDPDNPEHAFAILERGFNKTVAEIEQNPEAAHFSEDFQKLFENFYQTYQKSKNLEETQATLNKELEDKNGVIQVANELAEHDKTTIQELKSQINHAWKLADAAHAREQAAQEAIDNLRKQIDSLNAEIEFRNKMGEDTSEEMGQLSKHKEGLERENEKLLGEVTHLSQKLNNALEYQNELERKTSMGDLKINELAGQLEDQVNETDKYKRIRDKLESDITELNYKIEDRDAHVNNLNTVISSHLKSITKLEERIKDEKVAREKVNKEYETIQLKYTKLQDEFNGKQNSLDLLQKNYNKKLTDLKMYEEDSAHLKADLAKVSKQKDIFEKRFYAMETEKSDIIGDRNQLRQRLAIFEKEIDDLKKQVEIGKRTLEGVTREKDIIVKTIAKYEAVNKDQSKLIKIQEQGKKKLESELDNFIIDTNKQTKQILTLERQKNSLAEEQLNLTKKIEDSMDDIKLKKAEIYDLKKNISEAENRLRMQQNLYDQVRSERNALEKSLQEANAESGELKKKLKITNHQIEQLKEDVSCKEQLLIKEENIMRKVQKEKENLKVELNLAHDQIKSLKDTISEKDAEEKRLHREILDNEKLIREQAKDLEQLMNERDILGSQLVRRNDEIALLHEKILILQTTLQRGESQYAQRLEDIRLLKIEIKRLRQEKLLMSKSIHNSIDMKLEVFHLERDLMKWRLKCRALEEELQNPMNIHRWRKLEGSDPELLDVLQKVQILQKRLIKQSSEAVERERQLKEAEQLYVNLKNVLAKQPGPGLRDELTKTQKALKDRGDQLKCLVSELNMAELQAKEYKSDLQRVTDELNDLKKKYIAEKKAQKFQKLAYESSREVNQYNNKQNGAQVKYTGGGFRMSVQSITSFN</sequence>
<evidence type="ECO:0000313" key="6">
    <source>
        <dbReference type="Proteomes" id="UP001168821"/>
    </source>
</evidence>
<evidence type="ECO:0000256" key="3">
    <source>
        <dbReference type="SAM" id="MobiDB-lite"/>
    </source>
</evidence>
<proteinExistence type="predicted"/>
<organism evidence="5 6">
    <name type="scientific">Zophobas morio</name>
    <dbReference type="NCBI Taxonomy" id="2755281"/>
    <lineage>
        <taxon>Eukaryota</taxon>
        <taxon>Metazoa</taxon>
        <taxon>Ecdysozoa</taxon>
        <taxon>Arthropoda</taxon>
        <taxon>Hexapoda</taxon>
        <taxon>Insecta</taxon>
        <taxon>Pterygota</taxon>
        <taxon>Neoptera</taxon>
        <taxon>Endopterygota</taxon>
        <taxon>Coleoptera</taxon>
        <taxon>Polyphaga</taxon>
        <taxon>Cucujiformia</taxon>
        <taxon>Tenebrionidae</taxon>
        <taxon>Zophobas</taxon>
    </lineage>
</organism>
<feature type="coiled-coil region" evidence="2">
    <location>
        <begin position="804"/>
        <end position="845"/>
    </location>
</feature>
<dbReference type="PANTHER" id="PTHR32083">
    <property type="entry name" value="CILIA AND FLAGELLA-ASSOCIATED PROTEIN 58-RELATED"/>
    <property type="match status" value="1"/>
</dbReference>
<dbReference type="Proteomes" id="UP001168821">
    <property type="component" value="Unassembled WGS sequence"/>
</dbReference>
<dbReference type="GO" id="GO:0005856">
    <property type="term" value="C:cytoskeleton"/>
    <property type="evidence" value="ECO:0007669"/>
    <property type="project" value="TreeGrafter"/>
</dbReference>
<protein>
    <recommendedName>
        <fullName evidence="4">Cilia- and flagella-associated protein 58 central coiled coil domain-containing protein</fullName>
    </recommendedName>
</protein>
<comment type="caution">
    <text evidence="5">The sequence shown here is derived from an EMBL/GenBank/DDBJ whole genome shotgun (WGS) entry which is preliminary data.</text>
</comment>
<evidence type="ECO:0000256" key="2">
    <source>
        <dbReference type="SAM" id="Coils"/>
    </source>
</evidence>